<reference evidence="1 2" key="1">
    <citation type="submission" date="2016-10" db="EMBL/GenBank/DDBJ databases">
        <authorList>
            <person name="de Groot N.N."/>
        </authorList>
    </citation>
    <scope>NUCLEOTIDE SEQUENCE [LARGE SCALE GENOMIC DNA]</scope>
    <source>
        <strain evidence="2">P4B,CCM 7963,CECT 7998,DSM 25260,IBRC-M 10614,KCTC 13821</strain>
    </source>
</reference>
<dbReference type="EMBL" id="FNDU01000004">
    <property type="protein sequence ID" value="SDI04737.1"/>
    <property type="molecule type" value="Genomic_DNA"/>
</dbReference>
<gene>
    <name evidence="1" type="ORF">SAMN05216352_104214</name>
</gene>
<protein>
    <submittedName>
        <fullName evidence="1">Uncharacterized protein</fullName>
    </submittedName>
</protein>
<organism evidence="1 2">
    <name type="scientific">Alteribacillus bidgolensis</name>
    <dbReference type="NCBI Taxonomy" id="930129"/>
    <lineage>
        <taxon>Bacteria</taxon>
        <taxon>Bacillati</taxon>
        <taxon>Bacillota</taxon>
        <taxon>Bacilli</taxon>
        <taxon>Bacillales</taxon>
        <taxon>Bacillaceae</taxon>
        <taxon>Alteribacillus</taxon>
    </lineage>
</organism>
<keyword evidence="2" id="KW-1185">Reference proteome</keyword>
<dbReference type="Proteomes" id="UP000199017">
    <property type="component" value="Unassembled WGS sequence"/>
</dbReference>
<evidence type="ECO:0000313" key="2">
    <source>
        <dbReference type="Proteomes" id="UP000199017"/>
    </source>
</evidence>
<proteinExistence type="predicted"/>
<sequence length="54" mass="6170">MVGSSEQRGEKIEQVINIVEGMRKGRKAIRGQTPKVNANITPYIVYMLLKMKHK</sequence>
<name>A0A1G8HDI6_9BACI</name>
<evidence type="ECO:0000313" key="1">
    <source>
        <dbReference type="EMBL" id="SDI04737.1"/>
    </source>
</evidence>
<dbReference type="AlphaFoldDB" id="A0A1G8HDI6"/>
<accession>A0A1G8HDI6</accession>